<proteinExistence type="inferred from homology"/>
<dbReference type="InterPro" id="IPR036047">
    <property type="entry name" value="F-box-like_dom_sf"/>
</dbReference>
<feature type="compositionally biased region" description="Polar residues" evidence="11">
    <location>
        <begin position="337"/>
        <end position="348"/>
    </location>
</feature>
<evidence type="ECO:0000256" key="9">
    <source>
        <dbReference type="ARBA" id="ARBA00026227"/>
    </source>
</evidence>
<dbReference type="Proteomes" id="UP000011083">
    <property type="component" value="Unassembled WGS sequence"/>
</dbReference>
<keyword evidence="13" id="KW-1185">Reference proteome</keyword>
<dbReference type="GO" id="GO:0000822">
    <property type="term" value="F:inositol hexakisphosphate binding"/>
    <property type="evidence" value="ECO:0007669"/>
    <property type="project" value="TreeGrafter"/>
</dbReference>
<reference evidence="12 13" key="1">
    <citation type="journal article" date="2013" name="Genome Biol.">
        <title>Genome of Acanthamoeba castellanii highlights extensive lateral gene transfer and early evolution of tyrosine kinase signaling.</title>
        <authorList>
            <person name="Clarke M."/>
            <person name="Lohan A.J."/>
            <person name="Liu B."/>
            <person name="Lagkouvardos I."/>
            <person name="Roy S."/>
            <person name="Zafar N."/>
            <person name="Bertelli C."/>
            <person name="Schilde C."/>
            <person name="Kianianmomeni A."/>
            <person name="Burglin T.R."/>
            <person name="Frech C."/>
            <person name="Turcotte B."/>
            <person name="Kopec K.O."/>
            <person name="Synnott J.M."/>
            <person name="Choo C."/>
            <person name="Paponov I."/>
            <person name="Finkler A."/>
            <person name="Soon Heng Tan C."/>
            <person name="Hutchins A.P."/>
            <person name="Weinmeier T."/>
            <person name="Rattei T."/>
            <person name="Chu J.S."/>
            <person name="Gimenez G."/>
            <person name="Irimia M."/>
            <person name="Rigden D.J."/>
            <person name="Fitzpatrick D.A."/>
            <person name="Lorenzo-Morales J."/>
            <person name="Bateman A."/>
            <person name="Chiu C.H."/>
            <person name="Tang P."/>
            <person name="Hegemann P."/>
            <person name="Fromm H."/>
            <person name="Raoult D."/>
            <person name="Greub G."/>
            <person name="Miranda-Saavedra D."/>
            <person name="Chen N."/>
            <person name="Nash P."/>
            <person name="Ginger M.L."/>
            <person name="Horn M."/>
            <person name="Schaap P."/>
            <person name="Caler L."/>
            <person name="Loftus B."/>
        </authorList>
    </citation>
    <scope>NUCLEOTIDE SEQUENCE [LARGE SCALE GENOMIC DNA]</scope>
    <source>
        <strain evidence="12 13">Neff</strain>
    </source>
</reference>
<evidence type="ECO:0000313" key="13">
    <source>
        <dbReference type="Proteomes" id="UP000011083"/>
    </source>
</evidence>
<keyword evidence="8" id="KW-0539">Nucleus</keyword>
<name>L8GRV6_ACACF</name>
<dbReference type="RefSeq" id="XP_004337723.1">
    <property type="nucleotide sequence ID" value="XM_004337675.1"/>
</dbReference>
<feature type="region of interest" description="Disordered" evidence="11">
    <location>
        <begin position="331"/>
        <end position="350"/>
    </location>
</feature>
<dbReference type="GO" id="GO:0016973">
    <property type="term" value="P:poly(A)+ mRNA export from nucleus"/>
    <property type="evidence" value="ECO:0007669"/>
    <property type="project" value="InterPro"/>
</dbReference>
<dbReference type="InterPro" id="IPR012476">
    <property type="entry name" value="GLE1"/>
</dbReference>
<evidence type="ECO:0000256" key="10">
    <source>
        <dbReference type="ARBA" id="ARBA00029983"/>
    </source>
</evidence>
<dbReference type="GO" id="GO:0005543">
    <property type="term" value="F:phospholipid binding"/>
    <property type="evidence" value="ECO:0007669"/>
    <property type="project" value="TreeGrafter"/>
</dbReference>
<dbReference type="OrthoDB" id="420884at2759"/>
<dbReference type="GO" id="GO:0005737">
    <property type="term" value="C:cytoplasm"/>
    <property type="evidence" value="ECO:0007669"/>
    <property type="project" value="TreeGrafter"/>
</dbReference>
<keyword evidence="5" id="KW-0653">Protein transport</keyword>
<evidence type="ECO:0000256" key="7">
    <source>
        <dbReference type="ARBA" id="ARBA00023132"/>
    </source>
</evidence>
<dbReference type="VEuPathDB" id="AmoebaDB:ACA1_378490"/>
<evidence type="ECO:0000256" key="8">
    <source>
        <dbReference type="ARBA" id="ARBA00023242"/>
    </source>
</evidence>
<dbReference type="GeneID" id="14916351"/>
<organism evidence="12 13">
    <name type="scientific">Acanthamoeba castellanii (strain ATCC 30010 / Neff)</name>
    <dbReference type="NCBI Taxonomy" id="1257118"/>
    <lineage>
        <taxon>Eukaryota</taxon>
        <taxon>Amoebozoa</taxon>
        <taxon>Discosea</taxon>
        <taxon>Longamoebia</taxon>
        <taxon>Centramoebida</taxon>
        <taxon>Acanthamoebidae</taxon>
        <taxon>Acanthamoeba</taxon>
    </lineage>
</organism>
<dbReference type="STRING" id="1257118.L8GRV6"/>
<keyword evidence="7" id="KW-0906">Nuclear pore complex</keyword>
<dbReference type="AlphaFoldDB" id="L8GRV6"/>
<evidence type="ECO:0000256" key="5">
    <source>
        <dbReference type="ARBA" id="ARBA00022927"/>
    </source>
</evidence>
<evidence type="ECO:0000256" key="4">
    <source>
        <dbReference type="ARBA" id="ARBA00022816"/>
    </source>
</evidence>
<evidence type="ECO:0000313" key="12">
    <source>
        <dbReference type="EMBL" id="ELR15710.1"/>
    </source>
</evidence>
<keyword evidence="4" id="KW-0509">mRNA transport</keyword>
<dbReference type="Gene3D" id="1.25.40.510">
    <property type="entry name" value="GLE1-like"/>
    <property type="match status" value="1"/>
</dbReference>
<dbReference type="KEGG" id="acan:ACA1_378490"/>
<comment type="similarity">
    <text evidence="2">Belongs to the GLE1 family.</text>
</comment>
<sequence>MWCCEVNFSVFQHVLSFLQGSPGDLLAASHVSPGFRCQCLDELFFKELCTRGWAESAALLPFYGDSWRQLYLEGTSKVIPRQVQAHAVRRLARLKATFATDTDATAHLRDRRTFYEGQLNTVLNQVSVDRADVAAKTEQVRELLARARREEERDGQSALHLFCLHHFALRLTHVGRAVVAHHAATAYAFAGLAVGLCVDEPRLARLVLLHFYNACPFTLPYHPTLPGDAVRRRWFRTEGGEGALELDQQSMSGLVTLYAAFVQTEPPKGKRHPYGLRHGCAWLVRMLHEPRHLHSISALFHFCSTASFALIKNEPLFYQGFLEQIREWTHADEEQGSDSTEASSQPGQCGQYMCPGSGDVSIRAVGVRLETVVANAAAALAGTRGLEAPAGWSLDISDRPSILCPADPAQPQRPTTRIIT</sequence>
<evidence type="ECO:0000256" key="3">
    <source>
        <dbReference type="ARBA" id="ARBA00022448"/>
    </source>
</evidence>
<evidence type="ECO:0000256" key="1">
    <source>
        <dbReference type="ARBA" id="ARBA00004567"/>
    </source>
</evidence>
<dbReference type="PANTHER" id="PTHR12960:SF0">
    <property type="entry name" value="MRNA EXPORT FACTOR GLE1"/>
    <property type="match status" value="1"/>
</dbReference>
<dbReference type="PANTHER" id="PTHR12960">
    <property type="entry name" value="GLE-1-RELATED"/>
    <property type="match status" value="1"/>
</dbReference>
<evidence type="ECO:0000256" key="2">
    <source>
        <dbReference type="ARBA" id="ARBA00011056"/>
    </source>
</evidence>
<accession>L8GRV6</accession>
<keyword evidence="6" id="KW-0811">Translocation</keyword>
<dbReference type="InterPro" id="IPR038506">
    <property type="entry name" value="GLE1-like_sf"/>
</dbReference>
<evidence type="ECO:0000256" key="11">
    <source>
        <dbReference type="SAM" id="MobiDB-lite"/>
    </source>
</evidence>
<dbReference type="SUPFAM" id="SSF81383">
    <property type="entry name" value="F-box domain"/>
    <property type="match status" value="1"/>
</dbReference>
<dbReference type="Pfam" id="PF07817">
    <property type="entry name" value="GLE1"/>
    <property type="match status" value="1"/>
</dbReference>
<protein>
    <recommendedName>
        <fullName evidence="9">mRNA export factor GLE1</fullName>
    </recommendedName>
    <alternativeName>
        <fullName evidence="10">Nucleoporin GLE1</fullName>
    </alternativeName>
</protein>
<keyword evidence="3" id="KW-0813">Transport</keyword>
<dbReference type="GO" id="GO:0044614">
    <property type="term" value="C:nuclear pore cytoplasmic filaments"/>
    <property type="evidence" value="ECO:0007669"/>
    <property type="project" value="TreeGrafter"/>
</dbReference>
<dbReference type="GO" id="GO:0031369">
    <property type="term" value="F:translation initiation factor binding"/>
    <property type="evidence" value="ECO:0007669"/>
    <property type="project" value="TreeGrafter"/>
</dbReference>
<dbReference type="GO" id="GO:0015031">
    <property type="term" value="P:protein transport"/>
    <property type="evidence" value="ECO:0007669"/>
    <property type="project" value="UniProtKB-KW"/>
</dbReference>
<dbReference type="EMBL" id="KB008025">
    <property type="protein sequence ID" value="ELR15710.1"/>
    <property type="molecule type" value="Genomic_DNA"/>
</dbReference>
<evidence type="ECO:0000256" key="6">
    <source>
        <dbReference type="ARBA" id="ARBA00023010"/>
    </source>
</evidence>
<comment type="subcellular location">
    <subcellularLocation>
        <location evidence="1">Nucleus</location>
        <location evidence="1">Nuclear pore complex</location>
    </subcellularLocation>
</comment>
<gene>
    <name evidence="12" type="ORF">ACA1_378490</name>
</gene>